<dbReference type="InterPro" id="IPR001362">
    <property type="entry name" value="Glyco_hydro_32"/>
</dbReference>
<dbReference type="GO" id="GO:0016787">
    <property type="term" value="F:hydrolase activity"/>
    <property type="evidence" value="ECO:0007669"/>
    <property type="project" value="UniProtKB-KW"/>
</dbReference>
<dbReference type="RefSeq" id="WP_263594951.1">
    <property type="nucleotide sequence ID" value="NZ_CP107020.1"/>
</dbReference>
<dbReference type="InterPro" id="IPR051214">
    <property type="entry name" value="GH32_Enzymes"/>
</dbReference>
<accession>A0ABY6G516</accession>
<keyword evidence="3 6" id="KW-0378">Hydrolase</keyword>
<keyword evidence="4" id="KW-0326">Glycosidase</keyword>
<evidence type="ECO:0000313" key="6">
    <source>
        <dbReference type="EMBL" id="UYG17743.1"/>
    </source>
</evidence>
<reference evidence="6" key="1">
    <citation type="submission" date="2022-10" db="EMBL/GenBank/DDBJ databases">
        <title>Whole-Genome Sequencing of Brachybacterium huguangmaarense BRM-3, Isolated from Betula schmidtii.</title>
        <authorList>
            <person name="Haam D."/>
        </authorList>
    </citation>
    <scope>NUCLEOTIDE SEQUENCE</scope>
    <source>
        <strain evidence="6">BRM-3</strain>
    </source>
</reference>
<dbReference type="CDD" id="cd08996">
    <property type="entry name" value="GH32_FFase"/>
    <property type="match status" value="1"/>
</dbReference>
<dbReference type="EMBL" id="CP107020">
    <property type="protein sequence ID" value="UYG17743.1"/>
    <property type="molecule type" value="Genomic_DNA"/>
</dbReference>
<evidence type="ECO:0000256" key="2">
    <source>
        <dbReference type="ARBA" id="ARBA00012758"/>
    </source>
</evidence>
<sequence>MTSDPFPSLHRVQARGWLNDPNGIVRHDGRWHVFFQYNPDSPRHERIHWGHVSSDDLVSWREEPLGPAPRPGEADEGGCWSGVATVHDGAVHAVYSGVSRGHVEQSRVVIQRANADLTAFEPLPGTAADAPDESGLVAVRDPFLLELDGRALAIQGAGLRRRGADGVERMVPAILAWDRSDLTSWRYLGPVLTGEETIAGQHAPADVWECPQLVRLGRGDEARWALALSLWTTPPEGGFGPDRVSWLLGDLTWHETDGEDDRTGLGPLRFSPATGGPLDAGPDFYAPQAHVDPASGRVLLWAWSWEGAERTAEQAEAQGWAGCLTFPRELDLEHGRVVSRVPAELRTLRGAPLPVGDDGAVLPPRAEARSEQGARVELIGEDGTVLRVIAEEPHGPVTVFVDASILELLPEQGVPQTVRVYPGQGESLRVRALGGASDLRVWELRRPSA</sequence>
<gene>
    <name evidence="6" type="ORF">BRM3_04800</name>
</gene>
<comment type="similarity">
    <text evidence="1">Belongs to the glycosyl hydrolase 32 family.</text>
</comment>
<dbReference type="Gene3D" id="2.115.10.20">
    <property type="entry name" value="Glycosyl hydrolase domain, family 43"/>
    <property type="match status" value="1"/>
</dbReference>
<dbReference type="SUPFAM" id="SSF75005">
    <property type="entry name" value="Arabinanase/levansucrase/invertase"/>
    <property type="match status" value="1"/>
</dbReference>
<dbReference type="PANTHER" id="PTHR43101:SF1">
    <property type="entry name" value="BETA-FRUCTOSIDASE"/>
    <property type="match status" value="1"/>
</dbReference>
<name>A0ABY6G516_9MICO</name>
<evidence type="ECO:0000259" key="5">
    <source>
        <dbReference type="Pfam" id="PF00251"/>
    </source>
</evidence>
<feature type="domain" description="Glycosyl hydrolase family 32 N-terminal" evidence="5">
    <location>
        <begin position="14"/>
        <end position="337"/>
    </location>
</feature>
<dbReference type="Pfam" id="PF00251">
    <property type="entry name" value="Glyco_hydro_32N"/>
    <property type="match status" value="1"/>
</dbReference>
<proteinExistence type="inferred from homology"/>
<evidence type="ECO:0000256" key="4">
    <source>
        <dbReference type="ARBA" id="ARBA00023295"/>
    </source>
</evidence>
<dbReference type="PANTHER" id="PTHR43101">
    <property type="entry name" value="BETA-FRUCTOSIDASE"/>
    <property type="match status" value="1"/>
</dbReference>
<keyword evidence="7" id="KW-1185">Reference proteome</keyword>
<dbReference type="EC" id="3.2.1.26" evidence="2"/>
<dbReference type="SMART" id="SM00640">
    <property type="entry name" value="Glyco_32"/>
    <property type="match status" value="1"/>
</dbReference>
<dbReference type="InterPro" id="IPR013148">
    <property type="entry name" value="Glyco_hydro_32_N"/>
</dbReference>
<evidence type="ECO:0000256" key="3">
    <source>
        <dbReference type="ARBA" id="ARBA00022801"/>
    </source>
</evidence>
<protein>
    <recommendedName>
        <fullName evidence="2">beta-fructofuranosidase</fullName>
        <ecNumber evidence="2">3.2.1.26</ecNumber>
    </recommendedName>
</protein>
<evidence type="ECO:0000313" key="7">
    <source>
        <dbReference type="Proteomes" id="UP001164305"/>
    </source>
</evidence>
<evidence type="ECO:0000256" key="1">
    <source>
        <dbReference type="ARBA" id="ARBA00009902"/>
    </source>
</evidence>
<organism evidence="6 7">
    <name type="scientific">Brachybacterium huguangmaarense</name>
    <dbReference type="NCBI Taxonomy" id="1652028"/>
    <lineage>
        <taxon>Bacteria</taxon>
        <taxon>Bacillati</taxon>
        <taxon>Actinomycetota</taxon>
        <taxon>Actinomycetes</taxon>
        <taxon>Micrococcales</taxon>
        <taxon>Dermabacteraceae</taxon>
        <taxon>Brachybacterium</taxon>
    </lineage>
</organism>
<dbReference type="InterPro" id="IPR023296">
    <property type="entry name" value="Glyco_hydro_beta-prop_sf"/>
</dbReference>
<dbReference type="Proteomes" id="UP001164305">
    <property type="component" value="Chromosome"/>
</dbReference>